<name>Q24QF8_DESHY</name>
<dbReference type="KEGG" id="dsy:DSY3945"/>
<reference evidence="1 2" key="1">
    <citation type="journal article" date="2006" name="J. Bacteriol.">
        <title>Complete genome sequence of the dehalorespiring bacterium Desulfitobacterium hafniense Y51 and comparison with Dehalococcoides ethenogenes 195.</title>
        <authorList>
            <person name="Nonaka H."/>
            <person name="Keresztes G."/>
            <person name="Shinoda Y."/>
            <person name="Ikenaga Y."/>
            <person name="Abe M."/>
            <person name="Naito K."/>
            <person name="Inatomi K."/>
            <person name="Furukawa K."/>
            <person name="Inui M."/>
            <person name="Yukawa H."/>
        </authorList>
    </citation>
    <scope>NUCLEOTIDE SEQUENCE [LARGE SCALE GENOMIC DNA]</scope>
    <source>
        <strain evidence="1 2">Y51</strain>
    </source>
</reference>
<dbReference type="AlphaFoldDB" id="Q24QF8"/>
<protein>
    <submittedName>
        <fullName evidence="1">Uncharacterized protein</fullName>
    </submittedName>
</protein>
<proteinExistence type="predicted"/>
<gene>
    <name evidence="1" type="ordered locus">DSY3945</name>
</gene>
<accession>Q24QF8</accession>
<sequence length="149" mass="16920">MSKWLAKIYLTRIICTTWGDFTTYAPLTIYTYFCKTSNINIKCFNYSVFPAVITRSLSHKSSIRVSPSYLGSLCPWNILYTSCIKHPPTVEEPPPNAINVTITLFYFSPNPVDIAITFFCVFPSTNIWVHCHILTTLLIDKPQIAIATT</sequence>
<dbReference type="EMBL" id="AP008230">
    <property type="protein sequence ID" value="BAE85734.1"/>
    <property type="molecule type" value="Genomic_DNA"/>
</dbReference>
<dbReference type="HOGENOM" id="CLU_1746687_0_0_9"/>
<evidence type="ECO:0000313" key="1">
    <source>
        <dbReference type="EMBL" id="BAE85734.1"/>
    </source>
</evidence>
<evidence type="ECO:0000313" key="2">
    <source>
        <dbReference type="Proteomes" id="UP000001946"/>
    </source>
</evidence>
<organism evidence="1 2">
    <name type="scientific">Desulfitobacterium hafniense (strain Y51)</name>
    <dbReference type="NCBI Taxonomy" id="138119"/>
    <lineage>
        <taxon>Bacteria</taxon>
        <taxon>Bacillati</taxon>
        <taxon>Bacillota</taxon>
        <taxon>Clostridia</taxon>
        <taxon>Eubacteriales</taxon>
        <taxon>Desulfitobacteriaceae</taxon>
        <taxon>Desulfitobacterium</taxon>
    </lineage>
</organism>
<dbReference type="Proteomes" id="UP000001946">
    <property type="component" value="Chromosome"/>
</dbReference>
<keyword evidence="2" id="KW-1185">Reference proteome</keyword>